<accession>A0A0V0ZID0</accession>
<reference evidence="1 2" key="1">
    <citation type="submission" date="2015-01" db="EMBL/GenBank/DDBJ databases">
        <title>Evolution of Trichinella species and genotypes.</title>
        <authorList>
            <person name="Korhonen P.K."/>
            <person name="Edoardo P."/>
            <person name="Giuseppe L.R."/>
            <person name="Gasser R.B."/>
        </authorList>
    </citation>
    <scope>NUCLEOTIDE SEQUENCE [LARGE SCALE GENOMIC DNA]</scope>
    <source>
        <strain evidence="1">ISS2496</strain>
    </source>
</reference>
<keyword evidence="2" id="KW-1185">Reference proteome</keyword>
<gene>
    <name evidence="1" type="ORF">T12_5891</name>
</gene>
<comment type="caution">
    <text evidence="1">The sequence shown here is derived from an EMBL/GenBank/DDBJ whole genome shotgun (WGS) entry which is preliminary data.</text>
</comment>
<dbReference type="Proteomes" id="UP000054783">
    <property type="component" value="Unassembled WGS sequence"/>
</dbReference>
<sequence>MLWQIESTYKLVFATTKDLRLLGEIKTWGMDGIFKAYPCPCSSKPVPVVYCLCSGNYAFLSFIKKAAVLEDYFLNTQAQDRYFYFCQTVHRKVRKWGLKCGYISENETKKLNAPSHHFPPCTAKLITTWEVDIISSAKKRFETNSGDATVGDIRRVSSIYDKKQCRVIQYTGKHTNGRLTMEQLLEALMYTTPESI</sequence>
<evidence type="ECO:0000313" key="1">
    <source>
        <dbReference type="EMBL" id="KRY12062.1"/>
    </source>
</evidence>
<protein>
    <submittedName>
        <fullName evidence="1">Uncharacterized protein</fullName>
    </submittedName>
</protein>
<name>A0A0V0ZID0_9BILA</name>
<dbReference type="AlphaFoldDB" id="A0A0V0ZID0"/>
<dbReference type="EMBL" id="JYDQ01000175">
    <property type="protein sequence ID" value="KRY12062.1"/>
    <property type="molecule type" value="Genomic_DNA"/>
</dbReference>
<organism evidence="1 2">
    <name type="scientific">Trichinella patagoniensis</name>
    <dbReference type="NCBI Taxonomy" id="990121"/>
    <lineage>
        <taxon>Eukaryota</taxon>
        <taxon>Metazoa</taxon>
        <taxon>Ecdysozoa</taxon>
        <taxon>Nematoda</taxon>
        <taxon>Enoplea</taxon>
        <taxon>Dorylaimia</taxon>
        <taxon>Trichinellida</taxon>
        <taxon>Trichinellidae</taxon>
        <taxon>Trichinella</taxon>
    </lineage>
</organism>
<proteinExistence type="predicted"/>
<evidence type="ECO:0000313" key="2">
    <source>
        <dbReference type="Proteomes" id="UP000054783"/>
    </source>
</evidence>